<evidence type="ECO:0000256" key="1">
    <source>
        <dbReference type="SAM" id="Phobius"/>
    </source>
</evidence>
<evidence type="ECO:0000313" key="3">
    <source>
        <dbReference type="Proteomes" id="UP000184028"/>
    </source>
</evidence>
<name>A0A1M7CBD1_9FLAO</name>
<protein>
    <submittedName>
        <fullName evidence="2">Uncharacterized protein</fullName>
    </submittedName>
</protein>
<accession>A0A1M7CBD1</accession>
<keyword evidence="1" id="KW-1133">Transmembrane helix</keyword>
<keyword evidence="3" id="KW-1185">Reference proteome</keyword>
<keyword evidence="1" id="KW-0812">Transmembrane</keyword>
<dbReference type="Proteomes" id="UP000184028">
    <property type="component" value="Unassembled WGS sequence"/>
</dbReference>
<evidence type="ECO:0000313" key="2">
    <source>
        <dbReference type="EMBL" id="SHL64521.1"/>
    </source>
</evidence>
<feature type="transmembrane region" description="Helical" evidence="1">
    <location>
        <begin position="45"/>
        <end position="62"/>
    </location>
</feature>
<dbReference type="EMBL" id="FRBT01000002">
    <property type="protein sequence ID" value="SHL64521.1"/>
    <property type="molecule type" value="Genomic_DNA"/>
</dbReference>
<sequence length="132" mass="15903">MIVLRNSFMKYKLNHELSFLYNLVFKIIFTGSIGFLIYSILIQEISTFFFCSAFSLFLFFLIQRFKRFKIIEFDENAIYFDDIKIDVKDIEKIGIGKITFKMNLKEEPISFFYSPLFENNLNLLKKFHQEKI</sequence>
<proteinExistence type="predicted"/>
<keyword evidence="1" id="KW-0472">Membrane</keyword>
<gene>
    <name evidence="2" type="ORF">SAMN05444484_10292</name>
</gene>
<dbReference type="AlphaFoldDB" id="A0A1M7CBD1"/>
<feature type="transmembrane region" description="Helical" evidence="1">
    <location>
        <begin position="20"/>
        <end position="39"/>
    </location>
</feature>
<reference evidence="3" key="1">
    <citation type="submission" date="2016-11" db="EMBL/GenBank/DDBJ databases">
        <authorList>
            <person name="Varghese N."/>
            <person name="Submissions S."/>
        </authorList>
    </citation>
    <scope>NUCLEOTIDE SEQUENCE [LARGE SCALE GENOMIC DNA]</scope>
    <source>
        <strain evidence="3">DSM 24724</strain>
    </source>
</reference>
<organism evidence="2 3">
    <name type="scientific">Flavobacterium chilense</name>
    <dbReference type="NCBI Taxonomy" id="946677"/>
    <lineage>
        <taxon>Bacteria</taxon>
        <taxon>Pseudomonadati</taxon>
        <taxon>Bacteroidota</taxon>
        <taxon>Flavobacteriia</taxon>
        <taxon>Flavobacteriales</taxon>
        <taxon>Flavobacteriaceae</taxon>
        <taxon>Flavobacterium</taxon>
    </lineage>
</organism>
<dbReference type="STRING" id="946677.SAMN05444484_10292"/>